<keyword evidence="5" id="KW-0333">Golgi apparatus</keyword>
<comment type="subcellular location">
    <subcellularLocation>
        <location evidence="1">Golgi apparatus membrane</location>
        <topology evidence="1">Single-pass type II membrane protein</topology>
    </subcellularLocation>
</comment>
<evidence type="ECO:0000313" key="9">
    <source>
        <dbReference type="EMBL" id="PZQ14266.1"/>
    </source>
</evidence>
<keyword evidence="3" id="KW-0812">Transmembrane</keyword>
<comment type="caution">
    <text evidence="9">The sequence shown here is derived from an EMBL/GenBank/DDBJ whole genome shotgun (WGS) entry which is preliminary data.</text>
</comment>
<dbReference type="GO" id="GO:0016020">
    <property type="term" value="C:membrane"/>
    <property type="evidence" value="ECO:0007669"/>
    <property type="project" value="InterPro"/>
</dbReference>
<evidence type="ECO:0000256" key="1">
    <source>
        <dbReference type="ARBA" id="ARBA00004323"/>
    </source>
</evidence>
<evidence type="ECO:0008006" key="11">
    <source>
        <dbReference type="Google" id="ProtNLM"/>
    </source>
</evidence>
<name>A0A2W5KAU6_ANCNO</name>
<evidence type="ECO:0000256" key="5">
    <source>
        <dbReference type="ARBA" id="ARBA00023034"/>
    </source>
</evidence>
<keyword evidence="4" id="KW-1133">Transmembrane helix</keyword>
<protein>
    <recommendedName>
        <fullName evidence="11">Sulfotransferase family protein</fullName>
    </recommendedName>
</protein>
<sequence>MSTLHRHFVVFRDQPLIYGRVPKVANSSVKAALSKLLVGKLSAAAERTQSDGFWKRETNGETRMVTPGGAWRMRKEKFCFAFVRNPFDRIVSCYGNKMLDEKALTEPMEKAGYRLNMSFADFVDLTVSIPDAELDPHFMPQSEMLLFNGQLVPRFVGHFEDLEGQWGRLKRRLAKLHKVEAPALPKKNVRRSGDGADVRSYFTSDDLVEKIARKYRTDMDVFYPGLSPDRLIAGGFDLPEIARPKAGERIDASGTDETTSSASKKGSAKAASA</sequence>
<organism evidence="9 10">
    <name type="scientific">Ancylobacter novellus</name>
    <name type="common">Thiobacillus novellus</name>
    <dbReference type="NCBI Taxonomy" id="921"/>
    <lineage>
        <taxon>Bacteria</taxon>
        <taxon>Pseudomonadati</taxon>
        <taxon>Pseudomonadota</taxon>
        <taxon>Alphaproteobacteria</taxon>
        <taxon>Hyphomicrobiales</taxon>
        <taxon>Xanthobacteraceae</taxon>
        <taxon>Ancylobacter</taxon>
    </lineage>
</organism>
<dbReference type="InterPro" id="IPR018011">
    <property type="entry name" value="Carb_sulfotrans_8-10"/>
</dbReference>
<dbReference type="InterPro" id="IPR005331">
    <property type="entry name" value="Sulfotransferase"/>
</dbReference>
<dbReference type="GO" id="GO:0008146">
    <property type="term" value="F:sulfotransferase activity"/>
    <property type="evidence" value="ECO:0007669"/>
    <property type="project" value="InterPro"/>
</dbReference>
<keyword evidence="6" id="KW-0472">Membrane</keyword>
<evidence type="ECO:0000256" key="3">
    <source>
        <dbReference type="ARBA" id="ARBA00022692"/>
    </source>
</evidence>
<dbReference type="Pfam" id="PF03567">
    <property type="entry name" value="Sulfotransfer_2"/>
    <property type="match status" value="1"/>
</dbReference>
<evidence type="ECO:0000256" key="8">
    <source>
        <dbReference type="SAM" id="MobiDB-lite"/>
    </source>
</evidence>
<feature type="region of interest" description="Disordered" evidence="8">
    <location>
        <begin position="244"/>
        <end position="273"/>
    </location>
</feature>
<dbReference type="Proteomes" id="UP000249577">
    <property type="component" value="Unassembled WGS sequence"/>
</dbReference>
<evidence type="ECO:0000256" key="6">
    <source>
        <dbReference type="ARBA" id="ARBA00023136"/>
    </source>
</evidence>
<dbReference type="PANTHER" id="PTHR12137">
    <property type="entry name" value="CARBOHYDRATE SULFOTRANSFERASE"/>
    <property type="match status" value="1"/>
</dbReference>
<reference evidence="9 10" key="1">
    <citation type="submission" date="2017-08" db="EMBL/GenBank/DDBJ databases">
        <title>Infants hospitalized years apart are colonized by the same room-sourced microbial strains.</title>
        <authorList>
            <person name="Brooks B."/>
            <person name="Olm M.R."/>
            <person name="Firek B.A."/>
            <person name="Baker R."/>
            <person name="Thomas B.C."/>
            <person name="Morowitz M.J."/>
            <person name="Banfield J.F."/>
        </authorList>
    </citation>
    <scope>NUCLEOTIDE SEQUENCE [LARGE SCALE GENOMIC DNA]</scope>
    <source>
        <strain evidence="9">S2_005_003_R2_43</strain>
    </source>
</reference>
<proteinExistence type="predicted"/>
<keyword evidence="2" id="KW-0808">Transferase</keyword>
<dbReference type="AlphaFoldDB" id="A0A2W5KAU6"/>
<keyword evidence="7" id="KW-0325">Glycoprotein</keyword>
<dbReference type="PANTHER" id="PTHR12137:SF54">
    <property type="entry name" value="CARBOHYDRATE SULFOTRANSFERASE"/>
    <property type="match status" value="1"/>
</dbReference>
<dbReference type="EMBL" id="QFPN01000006">
    <property type="protein sequence ID" value="PZQ14266.1"/>
    <property type="molecule type" value="Genomic_DNA"/>
</dbReference>
<evidence type="ECO:0000256" key="7">
    <source>
        <dbReference type="ARBA" id="ARBA00023180"/>
    </source>
</evidence>
<evidence type="ECO:0000256" key="4">
    <source>
        <dbReference type="ARBA" id="ARBA00022989"/>
    </source>
</evidence>
<dbReference type="GO" id="GO:0016051">
    <property type="term" value="P:carbohydrate biosynthetic process"/>
    <property type="evidence" value="ECO:0007669"/>
    <property type="project" value="InterPro"/>
</dbReference>
<feature type="compositionally biased region" description="Low complexity" evidence="8">
    <location>
        <begin position="260"/>
        <end position="273"/>
    </location>
</feature>
<accession>A0A2W5KAU6</accession>
<evidence type="ECO:0000313" key="10">
    <source>
        <dbReference type="Proteomes" id="UP000249577"/>
    </source>
</evidence>
<evidence type="ECO:0000256" key="2">
    <source>
        <dbReference type="ARBA" id="ARBA00022679"/>
    </source>
</evidence>
<gene>
    <name evidence="9" type="ORF">DI565_12630</name>
</gene>